<feature type="transmembrane region" description="Helical" evidence="1">
    <location>
        <begin position="165"/>
        <end position="188"/>
    </location>
</feature>
<organism evidence="2 3">
    <name type="scientific">Spirosoma aureum</name>
    <dbReference type="NCBI Taxonomy" id="2692134"/>
    <lineage>
        <taxon>Bacteria</taxon>
        <taxon>Pseudomonadati</taxon>
        <taxon>Bacteroidota</taxon>
        <taxon>Cytophagia</taxon>
        <taxon>Cytophagales</taxon>
        <taxon>Cytophagaceae</taxon>
        <taxon>Spirosoma</taxon>
    </lineage>
</organism>
<dbReference type="EMBL" id="CP050063">
    <property type="protein sequence ID" value="QIP18077.1"/>
    <property type="molecule type" value="Genomic_DNA"/>
</dbReference>
<dbReference type="KEGG" id="spib:G8759_34420"/>
<keyword evidence="1" id="KW-0472">Membrane</keyword>
<protein>
    <submittedName>
        <fullName evidence="2">Uncharacterized protein</fullName>
    </submittedName>
</protein>
<evidence type="ECO:0000313" key="3">
    <source>
        <dbReference type="Proteomes" id="UP000501802"/>
    </source>
</evidence>
<proteinExistence type="predicted"/>
<evidence type="ECO:0000313" key="2">
    <source>
        <dbReference type="EMBL" id="QIP18077.1"/>
    </source>
</evidence>
<name>A0A6G9B094_9BACT</name>
<dbReference type="AlphaFoldDB" id="A0A6G9B094"/>
<keyword evidence="1" id="KW-1133">Transmembrane helix</keyword>
<dbReference type="Proteomes" id="UP000501802">
    <property type="component" value="Chromosome"/>
</dbReference>
<keyword evidence="1" id="KW-0812">Transmembrane</keyword>
<evidence type="ECO:0000256" key="1">
    <source>
        <dbReference type="SAM" id="Phobius"/>
    </source>
</evidence>
<keyword evidence="3" id="KW-1185">Reference proteome</keyword>
<gene>
    <name evidence="2" type="ORF">G8759_34420</name>
</gene>
<reference evidence="2 3" key="1">
    <citation type="submission" date="2020-03" db="EMBL/GenBank/DDBJ databases">
        <authorList>
            <person name="Kim M.K."/>
        </authorList>
    </citation>
    <scope>NUCLEOTIDE SEQUENCE [LARGE SCALE GENOMIC DNA]</scope>
    <source>
        <strain evidence="2 3">BT328</strain>
    </source>
</reference>
<sequence length="328" mass="36741">MAHTIRLLSILCLFTVSLWGQPPAKPALKGQFLDDSIEIGRPFRYALTYRHPPSAEVLFPDTSRHFLPFRVKEISVSPTQTTGEGLAAISRDSAVYTLISFETDSVQLLQVPIRLINASDCTYLTTQVDTVFLRSKLILPGAGTAPTQSLTLASQTQLARLQQQFNYPVLGEVLLVATALLTLIYLLFGQSIRRQLRIYQLYQQHKRFLRNYARLSRSLNADTAPESANQAVILWKTYLEQLERQPYASLTTPEIADRTGDDRVADALREADRMIYGGTFSAQSPDALRVLRDVASQAYRRRRYVMQTSSVPATSATLSENAESSTFS</sequence>
<accession>A0A6G9B094</accession>